<dbReference type="GO" id="GO:0016540">
    <property type="term" value="P:protein autoprocessing"/>
    <property type="evidence" value="ECO:0007669"/>
    <property type="project" value="InterPro"/>
</dbReference>
<feature type="domain" description="Peptidase M4 C-terminal" evidence="12">
    <location>
        <begin position="427"/>
        <end position="588"/>
    </location>
</feature>
<name>A0A9N8DK72_9STRA</name>
<evidence type="ECO:0000256" key="9">
    <source>
        <dbReference type="SAM" id="SignalP"/>
    </source>
</evidence>
<comment type="caution">
    <text evidence="14">The sequence shown here is derived from an EMBL/GenBank/DDBJ whole genome shotgun (WGS) entry which is preliminary data.</text>
</comment>
<evidence type="ECO:0000259" key="12">
    <source>
        <dbReference type="Pfam" id="PF02868"/>
    </source>
</evidence>
<dbReference type="OrthoDB" id="5332336at2759"/>
<dbReference type="CDD" id="cd00081">
    <property type="entry name" value="Hint"/>
    <property type="match status" value="1"/>
</dbReference>
<keyword evidence="3" id="KW-0479">Metal-binding</keyword>
<feature type="region of interest" description="Disordered" evidence="8">
    <location>
        <begin position="32"/>
        <end position="72"/>
    </location>
</feature>
<feature type="compositionally biased region" description="Low complexity" evidence="8">
    <location>
        <begin position="750"/>
        <end position="778"/>
    </location>
</feature>
<sequence>MIPIFTFPFLVLLLLGPAPPISVEANERRPSLLRGEKRGSSADRETSRRLQMAMNGNGGDMKSMMGGGMSRKPRKSVVVKGMNGSLGKINAKLEEGNEEMLMRETEEELKKQLKTHFGGHGKEHVKCVTAEIDEQGGAHLRVKQTILGMEVEGASLMVHVGFNGTLDSINGEFLSDDEESEFLAALENTDITPPAVLLELALQEAGIEEGTWIGQPERAMVRRDGDGSACLAWRQAIQYNVSENSKGDGPQLDWIFADATYSEETLSDGDEEALEELPDVYQNDTDALKFLASSPMHKVLCARHPQYHGTGVPSMETSDCNGQTSSCSLESTLPYDINTADAALNAAHNYAIATYKYFFNTFGRDSLDGQGMTLRSRVNYGQNYNNAFWNGYQVTYGTGDNVNLRALSLDADVVAHELTHGLTSSTSKLRYQGESGALNEAMSDIFGAVVDKQEGATGADVWYIGEDIWLREPGEGFRNMADPASKGDFDYYPTRYVGNGDNGGVHYNSGIGNLAFYLLVTGGMHPGGKTQVVVEGIGFEAAAAIFYWANVDCLTESSSFELARFCTAEVFGGDYTMDVHQAWDAVGVPGGLSQSPKTLQDGVSLTDQYGNDRQQYRLEQIEAGDVVTCSFTADSGDPDLYLSFGSEPGVWPYYEDNACSSYTASAEESCTTFPATELTTLFILVHAWDAVPYTSMEITCSINGGNQALDGLPSSAPTASSSPSTAPSLTPTDAPTGSASQTSTAETFAPSLVPSTVPSLSPSSSPSGSPSVSPTRRPTSPPMLPPVERPPPPPPSGCFSSDTPVSALGRGVILMSELEIGDQVLTVDSNHDVHYEPVYGFAHRHNMESMEFTQIHYAVADSTDEADPDASRSPLEMTDSHLLFISGKVHPIRADAVRVDDQLVIFRPKSNSSSTATVTRVERVLRSDGVFAPLTPSGTIIVHETGILASTYISLQESATEFIELQHGLILPFLPQQSMCHLWMTPYRLACMQKSIFCKGEAYNDKGRSLWVQFGIDVARWVELQSLLVQVLVIGAILVGLSTAAAVEIISESSPASFLATMVVAWLSWRILTRTGVSRPE</sequence>
<dbReference type="InterPro" id="IPR001767">
    <property type="entry name" value="Hedgehog_Hint"/>
</dbReference>
<evidence type="ECO:0000256" key="4">
    <source>
        <dbReference type="ARBA" id="ARBA00022729"/>
    </source>
</evidence>
<evidence type="ECO:0000256" key="7">
    <source>
        <dbReference type="ARBA" id="ARBA00023049"/>
    </source>
</evidence>
<evidence type="ECO:0000313" key="14">
    <source>
        <dbReference type="EMBL" id="CAB9502229.1"/>
    </source>
</evidence>
<dbReference type="Pfam" id="PF01079">
    <property type="entry name" value="Hint"/>
    <property type="match status" value="1"/>
</dbReference>
<evidence type="ECO:0000256" key="2">
    <source>
        <dbReference type="ARBA" id="ARBA00022670"/>
    </source>
</evidence>
<evidence type="ECO:0000259" key="13">
    <source>
        <dbReference type="Pfam" id="PF07504"/>
    </source>
</evidence>
<keyword evidence="5" id="KW-0378">Hydrolase</keyword>
<dbReference type="SUPFAM" id="SSF51294">
    <property type="entry name" value="Hedgehog/intein (Hint) domain"/>
    <property type="match status" value="1"/>
</dbReference>
<dbReference type="Pfam" id="PF02868">
    <property type="entry name" value="Peptidase_M4_C"/>
    <property type="match status" value="1"/>
</dbReference>
<evidence type="ECO:0000256" key="3">
    <source>
        <dbReference type="ARBA" id="ARBA00022723"/>
    </source>
</evidence>
<dbReference type="Pfam" id="PF01447">
    <property type="entry name" value="Peptidase_M4"/>
    <property type="match status" value="1"/>
</dbReference>
<dbReference type="CDD" id="cd09597">
    <property type="entry name" value="M4_TLP"/>
    <property type="match status" value="1"/>
</dbReference>
<dbReference type="EMBL" id="CAICTM010000130">
    <property type="protein sequence ID" value="CAB9502229.1"/>
    <property type="molecule type" value="Genomic_DNA"/>
</dbReference>
<dbReference type="InterPro" id="IPR011096">
    <property type="entry name" value="FTP_domain"/>
</dbReference>
<dbReference type="SUPFAM" id="SSF55486">
    <property type="entry name" value="Metalloproteases ('zincins'), catalytic domain"/>
    <property type="match status" value="1"/>
</dbReference>
<reference evidence="14" key="1">
    <citation type="submission" date="2020-06" db="EMBL/GenBank/DDBJ databases">
        <authorList>
            <consortium name="Plant Systems Biology data submission"/>
        </authorList>
    </citation>
    <scope>NUCLEOTIDE SEQUENCE</scope>
    <source>
        <strain evidence="14">D6</strain>
    </source>
</reference>
<dbReference type="Pfam" id="PF07504">
    <property type="entry name" value="FTP"/>
    <property type="match status" value="1"/>
</dbReference>
<dbReference type="Gene3D" id="3.10.450.490">
    <property type="match status" value="1"/>
</dbReference>
<feature type="domain" description="FTP" evidence="13">
    <location>
        <begin position="128"/>
        <end position="173"/>
    </location>
</feature>
<feature type="domain" description="Hedgehog protein Hint" evidence="10">
    <location>
        <begin position="796"/>
        <end position="1000"/>
    </location>
</feature>
<evidence type="ECO:0000259" key="11">
    <source>
        <dbReference type="Pfam" id="PF01447"/>
    </source>
</evidence>
<feature type="compositionally biased region" description="Basic and acidic residues" evidence="8">
    <location>
        <begin position="32"/>
        <end position="48"/>
    </location>
</feature>
<feature type="domain" description="Peptidase M4" evidence="11">
    <location>
        <begin position="317"/>
        <end position="424"/>
    </location>
</feature>
<evidence type="ECO:0000256" key="6">
    <source>
        <dbReference type="ARBA" id="ARBA00022833"/>
    </source>
</evidence>
<comment type="similarity">
    <text evidence="1">Belongs to the peptidase M4 family.</text>
</comment>
<keyword evidence="4 9" id="KW-0732">Signal</keyword>
<dbReference type="Gene3D" id="2.170.16.10">
    <property type="entry name" value="Hedgehog/Intein (Hint) domain"/>
    <property type="match status" value="1"/>
</dbReference>
<dbReference type="Gene3D" id="1.10.390.10">
    <property type="entry name" value="Neutral Protease Domain 2"/>
    <property type="match status" value="1"/>
</dbReference>
<dbReference type="InterPro" id="IPR036844">
    <property type="entry name" value="Hint_dom_sf"/>
</dbReference>
<dbReference type="GO" id="GO:0046872">
    <property type="term" value="F:metal ion binding"/>
    <property type="evidence" value="ECO:0007669"/>
    <property type="project" value="UniProtKB-KW"/>
</dbReference>
<keyword evidence="15" id="KW-1185">Reference proteome</keyword>
<keyword evidence="2" id="KW-0645">Protease</keyword>
<feature type="signal peptide" evidence="9">
    <location>
        <begin position="1"/>
        <end position="25"/>
    </location>
</feature>
<evidence type="ECO:0000256" key="8">
    <source>
        <dbReference type="SAM" id="MobiDB-lite"/>
    </source>
</evidence>
<dbReference type="InterPro" id="IPR050728">
    <property type="entry name" value="Zinc_Metalloprotease_M4"/>
</dbReference>
<dbReference type="Gene3D" id="3.10.170.10">
    <property type="match status" value="1"/>
</dbReference>
<keyword evidence="7" id="KW-0482">Metalloprotease</keyword>
<dbReference type="Gene3D" id="2.60.120.380">
    <property type="match status" value="1"/>
</dbReference>
<dbReference type="GO" id="GO:0004222">
    <property type="term" value="F:metalloendopeptidase activity"/>
    <property type="evidence" value="ECO:0007669"/>
    <property type="project" value="InterPro"/>
</dbReference>
<organism evidence="14 15">
    <name type="scientific">Seminavis robusta</name>
    <dbReference type="NCBI Taxonomy" id="568900"/>
    <lineage>
        <taxon>Eukaryota</taxon>
        <taxon>Sar</taxon>
        <taxon>Stramenopiles</taxon>
        <taxon>Ochrophyta</taxon>
        <taxon>Bacillariophyta</taxon>
        <taxon>Bacillariophyceae</taxon>
        <taxon>Bacillariophycidae</taxon>
        <taxon>Naviculales</taxon>
        <taxon>Naviculaceae</taxon>
        <taxon>Seminavis</taxon>
    </lineage>
</organism>
<dbReference type="PANTHER" id="PTHR33794:SF1">
    <property type="entry name" value="BACILLOLYSIN"/>
    <property type="match status" value="1"/>
</dbReference>
<keyword evidence="6" id="KW-0862">Zinc</keyword>
<evidence type="ECO:0000259" key="10">
    <source>
        <dbReference type="Pfam" id="PF01079"/>
    </source>
</evidence>
<feature type="compositionally biased region" description="Low complexity" evidence="8">
    <location>
        <begin position="713"/>
        <end position="736"/>
    </location>
</feature>
<evidence type="ECO:0000256" key="1">
    <source>
        <dbReference type="ARBA" id="ARBA00009388"/>
    </source>
</evidence>
<feature type="compositionally biased region" description="Polar residues" evidence="8">
    <location>
        <begin position="737"/>
        <end position="746"/>
    </location>
</feature>
<evidence type="ECO:0000313" key="15">
    <source>
        <dbReference type="Proteomes" id="UP001153069"/>
    </source>
</evidence>
<gene>
    <name evidence="14" type="ORF">SEMRO_131_G062170.1</name>
</gene>
<protein>
    <submittedName>
        <fullName evidence="14">Extracellular elastase</fullName>
    </submittedName>
</protein>
<evidence type="ECO:0000256" key="5">
    <source>
        <dbReference type="ARBA" id="ARBA00022801"/>
    </source>
</evidence>
<proteinExistence type="inferred from homology"/>
<dbReference type="PRINTS" id="PR00730">
    <property type="entry name" value="THERMOLYSIN"/>
</dbReference>
<dbReference type="InterPro" id="IPR027268">
    <property type="entry name" value="Peptidase_M4/M1_CTD_sf"/>
</dbReference>
<dbReference type="InterPro" id="IPR001570">
    <property type="entry name" value="Peptidase_M4_C_domain"/>
</dbReference>
<dbReference type="Proteomes" id="UP001153069">
    <property type="component" value="Unassembled WGS sequence"/>
</dbReference>
<feature type="compositionally biased region" description="Pro residues" evidence="8">
    <location>
        <begin position="779"/>
        <end position="796"/>
    </location>
</feature>
<feature type="chain" id="PRO_5040436025" evidence="9">
    <location>
        <begin position="26"/>
        <end position="1081"/>
    </location>
</feature>
<accession>A0A9N8DK72</accession>
<dbReference type="InterPro" id="IPR023612">
    <property type="entry name" value="Peptidase_M4"/>
</dbReference>
<dbReference type="AlphaFoldDB" id="A0A9N8DK72"/>
<dbReference type="InterPro" id="IPR013856">
    <property type="entry name" value="Peptidase_M4_domain"/>
</dbReference>
<feature type="region of interest" description="Disordered" evidence="8">
    <location>
        <begin position="711"/>
        <end position="803"/>
    </location>
</feature>
<dbReference type="PANTHER" id="PTHR33794">
    <property type="entry name" value="BACILLOLYSIN"/>
    <property type="match status" value="1"/>
</dbReference>